<comment type="caution">
    <text evidence="3">The sequence shown here is derived from an EMBL/GenBank/DDBJ whole genome shotgun (WGS) entry which is preliminary data.</text>
</comment>
<feature type="domain" description="PvuRts1 I-like SET and RING associated" evidence="1">
    <location>
        <begin position="144"/>
        <end position="281"/>
    </location>
</feature>
<evidence type="ECO:0000259" key="1">
    <source>
        <dbReference type="Pfam" id="PF18491"/>
    </source>
</evidence>
<dbReference type="AlphaFoldDB" id="A0AB37ZWR8"/>
<dbReference type="Proteomes" id="UP000199042">
    <property type="component" value="Unassembled WGS sequence"/>
</dbReference>
<organism evidence="3 4">
    <name type="scientific">Trichococcus collinsii</name>
    <dbReference type="NCBI Taxonomy" id="157076"/>
    <lineage>
        <taxon>Bacteria</taxon>
        <taxon>Bacillati</taxon>
        <taxon>Bacillota</taxon>
        <taxon>Bacilli</taxon>
        <taxon>Lactobacillales</taxon>
        <taxon>Carnobacteriaceae</taxon>
        <taxon>Trichococcus</taxon>
    </lineage>
</organism>
<evidence type="ECO:0000313" key="3">
    <source>
        <dbReference type="EMBL" id="SDZ87477.1"/>
    </source>
</evidence>
<dbReference type="Pfam" id="PF21598">
    <property type="entry name" value="PvuRts1I-like_N"/>
    <property type="match status" value="1"/>
</dbReference>
<dbReference type="Pfam" id="PF18491">
    <property type="entry name" value="SRA"/>
    <property type="match status" value="1"/>
</dbReference>
<dbReference type="EMBL" id="FNQH01000001">
    <property type="protein sequence ID" value="SDZ87477.1"/>
    <property type="molecule type" value="Genomic_DNA"/>
</dbReference>
<dbReference type="InterPro" id="IPR040674">
    <property type="entry name" value="PvuRts1I-like_SRA"/>
</dbReference>
<dbReference type="RefSeq" id="WP_086984932.1">
    <property type="nucleotide sequence ID" value="NZ_FJNA01000001.1"/>
</dbReference>
<evidence type="ECO:0008006" key="5">
    <source>
        <dbReference type="Google" id="ProtNLM"/>
    </source>
</evidence>
<sequence>MGKYNYIKRQIAKTNKKNDENYIVTRTWHLLDNYDIKMDTQQYIARDNPDFPYALADMYFPQFNIVVEVDEAYHQNSFVMELDEIRKNDIINAIGCKVYRINATAPIQKIHNQINEVVADIKNRILTVGLTPWDITREYSPNSYVEKGYIDVDDNVHLRTVADCCNCFGAGYKGFQGSGASHKFEKDTDIKRLKFYPNGVWDNVLEADESRFIEFHTDHNENESYLQKRLTNLNQKIALFTHAKTASGQFEATFKGLYKVNKEDSAKSGKVTYDRISKIMPTYYPQDTIKPHKIAEAYDSTGYKVAHFYNEKTLSEFRHRYAVEQYSYTF</sequence>
<proteinExistence type="predicted"/>
<feature type="domain" description="Restriction endonuclease PvuRts1 I-like N-terminal" evidence="2">
    <location>
        <begin position="4"/>
        <end position="122"/>
    </location>
</feature>
<name>A0AB37ZWR8_9LACT</name>
<dbReference type="Gene3D" id="3.40.960.10">
    <property type="entry name" value="VSR Endonuclease"/>
    <property type="match status" value="1"/>
</dbReference>
<dbReference type="InterPro" id="IPR048797">
    <property type="entry name" value="PvuRts1I-like_N"/>
</dbReference>
<gene>
    <name evidence="3" type="ORF">SAMN04488525_101472</name>
</gene>
<protein>
    <recommendedName>
        <fullName evidence="5">SET and RING associated domain-containing protein</fullName>
    </recommendedName>
</protein>
<evidence type="ECO:0000259" key="2">
    <source>
        <dbReference type="Pfam" id="PF21598"/>
    </source>
</evidence>
<keyword evidence="4" id="KW-1185">Reference proteome</keyword>
<accession>A0AB37ZWR8</accession>
<reference evidence="3 4" key="1">
    <citation type="submission" date="2016-10" db="EMBL/GenBank/DDBJ databases">
        <authorList>
            <person name="Varghese N."/>
            <person name="Submissions S."/>
        </authorList>
    </citation>
    <scope>NUCLEOTIDE SEQUENCE [LARGE SCALE GENOMIC DNA]</scope>
    <source>
        <strain evidence="3 4">DSM 14526</strain>
    </source>
</reference>
<evidence type="ECO:0000313" key="4">
    <source>
        <dbReference type="Proteomes" id="UP000199042"/>
    </source>
</evidence>